<keyword evidence="5" id="KW-1185">Reference proteome</keyword>
<protein>
    <recommendedName>
        <fullName evidence="6">Cwf19-like C-terminal domain-containing protein</fullName>
    </recommendedName>
</protein>
<dbReference type="SUPFAM" id="SSF54197">
    <property type="entry name" value="HIT-like"/>
    <property type="match status" value="1"/>
</dbReference>
<dbReference type="GO" id="GO:0071014">
    <property type="term" value="C:post-mRNA release spliceosomal complex"/>
    <property type="evidence" value="ECO:0007669"/>
    <property type="project" value="TreeGrafter"/>
</dbReference>
<dbReference type="Gene3D" id="3.30.428.10">
    <property type="entry name" value="HIT-like"/>
    <property type="match status" value="1"/>
</dbReference>
<reference evidence="4 5" key="1">
    <citation type="journal article" date="2012" name="Genome Biol.">
        <title>The genome of the polar eukaryotic microalga coccomyxa subellipsoidea reveals traits of cold adaptation.</title>
        <authorList>
            <person name="Blanc G."/>
            <person name="Agarkova I."/>
            <person name="Grimwood J."/>
            <person name="Kuo A."/>
            <person name="Brueggeman A."/>
            <person name="Dunigan D."/>
            <person name="Gurnon J."/>
            <person name="Ladunga I."/>
            <person name="Lindquist E."/>
            <person name="Lucas S."/>
            <person name="Pangilinan J."/>
            <person name="Proschold T."/>
            <person name="Salamov A."/>
            <person name="Schmutz J."/>
            <person name="Weeks D."/>
            <person name="Yamada T."/>
            <person name="Claverie J.M."/>
            <person name="Grigoriev I."/>
            <person name="Van Etten J."/>
            <person name="Lomsadze A."/>
            <person name="Borodovsky M."/>
        </authorList>
    </citation>
    <scope>NUCLEOTIDE SEQUENCE [LARGE SCALE GENOMIC DNA]</scope>
    <source>
        <strain evidence="4 5">C-169</strain>
    </source>
</reference>
<dbReference type="AlphaFoldDB" id="I0YT68"/>
<dbReference type="InterPro" id="IPR006767">
    <property type="entry name" value="Cwf19-like_C_dom-2"/>
</dbReference>
<evidence type="ECO:0000259" key="3">
    <source>
        <dbReference type="Pfam" id="PF04677"/>
    </source>
</evidence>
<dbReference type="PANTHER" id="PTHR12072:SF4">
    <property type="entry name" value="CWF19-LIKE PROTEIN 1"/>
    <property type="match status" value="1"/>
</dbReference>
<dbReference type="EMBL" id="AGSI01000012">
    <property type="protein sequence ID" value="EIE21587.1"/>
    <property type="molecule type" value="Genomic_DNA"/>
</dbReference>
<dbReference type="CDD" id="cd07380">
    <property type="entry name" value="MPP_CWF19_N"/>
    <property type="match status" value="1"/>
</dbReference>
<evidence type="ECO:0000313" key="4">
    <source>
        <dbReference type="EMBL" id="EIE21587.1"/>
    </source>
</evidence>
<name>I0YT68_COCSC</name>
<dbReference type="Pfam" id="PF04676">
    <property type="entry name" value="CwfJ_C_2"/>
    <property type="match status" value="1"/>
</dbReference>
<dbReference type="GO" id="GO:0061632">
    <property type="term" value="F:RNA lariat debranching enzyme activator activity"/>
    <property type="evidence" value="ECO:0007669"/>
    <property type="project" value="TreeGrafter"/>
</dbReference>
<dbReference type="GO" id="GO:0000398">
    <property type="term" value="P:mRNA splicing, via spliceosome"/>
    <property type="evidence" value="ECO:0007669"/>
    <property type="project" value="TreeGrafter"/>
</dbReference>
<evidence type="ECO:0000259" key="2">
    <source>
        <dbReference type="Pfam" id="PF04676"/>
    </source>
</evidence>
<dbReference type="Pfam" id="PF04677">
    <property type="entry name" value="CwfJ_C_1"/>
    <property type="match status" value="1"/>
</dbReference>
<feature type="domain" description="Cwf19-like C-terminal" evidence="3">
    <location>
        <begin position="362"/>
        <end position="469"/>
    </location>
</feature>
<evidence type="ECO:0000256" key="1">
    <source>
        <dbReference type="SAM" id="MobiDB-lite"/>
    </source>
</evidence>
<dbReference type="KEGG" id="csl:COCSUDRAFT_17568"/>
<gene>
    <name evidence="4" type="ORF">COCSUDRAFT_17568</name>
</gene>
<dbReference type="InterPro" id="IPR006768">
    <property type="entry name" value="Cwf19-like_C_dom-1"/>
</dbReference>
<feature type="domain" description="Cwf19-like protein C-terminal" evidence="2">
    <location>
        <begin position="501"/>
        <end position="575"/>
    </location>
</feature>
<dbReference type="RefSeq" id="XP_005646131.1">
    <property type="nucleotide sequence ID" value="XM_005646074.1"/>
</dbReference>
<dbReference type="STRING" id="574566.I0YT68"/>
<dbReference type="PANTHER" id="PTHR12072">
    <property type="entry name" value="CWF19, CELL CYCLE CONTROL PROTEIN"/>
    <property type="match status" value="1"/>
</dbReference>
<dbReference type="OrthoDB" id="444325at2759"/>
<feature type="region of interest" description="Disordered" evidence="1">
    <location>
        <begin position="259"/>
        <end position="279"/>
    </location>
</feature>
<accession>I0YT68</accession>
<dbReference type="InterPro" id="IPR036265">
    <property type="entry name" value="HIT-like_sf"/>
</dbReference>
<dbReference type="Proteomes" id="UP000007264">
    <property type="component" value="Unassembled WGS sequence"/>
</dbReference>
<evidence type="ECO:0008006" key="6">
    <source>
        <dbReference type="Google" id="ProtNLM"/>
    </source>
</evidence>
<comment type="caution">
    <text evidence="4">The sequence shown here is derived from an EMBL/GenBank/DDBJ whole genome shotgun (WGS) entry which is preliminary data.</text>
</comment>
<dbReference type="InterPro" id="IPR040194">
    <property type="entry name" value="Cwf19-like"/>
</dbReference>
<proteinExistence type="predicted"/>
<evidence type="ECO:0000313" key="5">
    <source>
        <dbReference type="Proteomes" id="UP000007264"/>
    </source>
</evidence>
<organism evidence="4 5">
    <name type="scientific">Coccomyxa subellipsoidea (strain C-169)</name>
    <name type="common">Green microalga</name>
    <dbReference type="NCBI Taxonomy" id="574566"/>
    <lineage>
        <taxon>Eukaryota</taxon>
        <taxon>Viridiplantae</taxon>
        <taxon>Chlorophyta</taxon>
        <taxon>core chlorophytes</taxon>
        <taxon>Trebouxiophyceae</taxon>
        <taxon>Trebouxiophyceae incertae sedis</taxon>
        <taxon>Coccomyxaceae</taxon>
        <taxon>Coccomyxa</taxon>
        <taxon>Coccomyxa subellipsoidea</taxon>
    </lineage>
</organism>
<sequence>MSPKKVLLSGSADGKISALFKRVSAVNKSNGPFDMLLCTGRFFPEAGPSEDDSEKDTEILDYVSGAKEVPLPTYFIGSFGRGAAHAIESLSSADISAAVHYLGRSGIRQLHGLNVAYLDGTHNAQAFQDDCCHAQGDVRALEQAVDKAEGDVDIFITCEWPADVTAAVPPGSAPADAGSTGSEVVASLATKVRPRYHVCGGKDVFYARPPYLNKDLGAGAHVTRFIGLGSVGNAAKAKSLHALALVPAAEMDVATLTQRPEGTTPCPYELPSTSKRPLPGADEDLGEQVRPLGLAHPPCAINDTCKATGETLEACHARSSSNTTPWEQAAERACQLHGSEFMGRELTIDVSTSGARAPSGKPVEGCWFCLSNPNADVNLVASIGEECYVVLDKGPIVDSHVLVLPVEHYPSQLSLSASSFAEMERYLSALQSCFASQLFAFERYMTFRKSGGNHCQFNVLPVSAKAAAGARSTVEQLARDHGVPLQPLDGPSKAGREVLRQAVGDGEYFVALLPDGSRLVHAITRGDKHPLNFGREVAASLAGAPDRADWKKCASSPAEEADRTAKFKKLFKPYDIMQ</sequence>
<dbReference type="GeneID" id="17039571"/>
<dbReference type="eggNOG" id="KOG2476">
    <property type="taxonomic scope" value="Eukaryota"/>
</dbReference>